<dbReference type="AlphaFoldDB" id="W4QQE4"/>
<evidence type="ECO:0000259" key="7">
    <source>
        <dbReference type="PROSITE" id="PS50045"/>
    </source>
</evidence>
<feature type="modified residue" description="4-aspartylphosphate" evidence="6">
    <location>
        <position position="55"/>
    </location>
</feature>
<organism evidence="9 10">
    <name type="scientific">Halalkalibacter akibai (strain ATCC 43226 / DSM 21942 / CIP 109018 / JCM 9157 / 1139)</name>
    <name type="common">Bacillus akibai</name>
    <dbReference type="NCBI Taxonomy" id="1236973"/>
    <lineage>
        <taxon>Bacteria</taxon>
        <taxon>Bacillati</taxon>
        <taxon>Bacillota</taxon>
        <taxon>Bacilli</taxon>
        <taxon>Bacillales</taxon>
        <taxon>Bacillaceae</taxon>
        <taxon>Halalkalibacter</taxon>
    </lineage>
</organism>
<dbReference type="InterPro" id="IPR027417">
    <property type="entry name" value="P-loop_NTPase"/>
</dbReference>
<dbReference type="SMART" id="SM00382">
    <property type="entry name" value="AAA"/>
    <property type="match status" value="1"/>
</dbReference>
<dbReference type="Gene3D" id="3.40.50.300">
    <property type="entry name" value="P-loop containing nucleotide triphosphate hydrolases"/>
    <property type="match status" value="1"/>
</dbReference>
<gene>
    <name evidence="9" type="ORF">JCM9157_1380</name>
</gene>
<proteinExistence type="predicted"/>
<protein>
    <submittedName>
        <fullName evidence="9">Transcriptional regulator</fullName>
    </submittedName>
</protein>
<dbReference type="EMBL" id="BAUV01000007">
    <property type="protein sequence ID" value="GAE34330.1"/>
    <property type="molecule type" value="Genomic_DNA"/>
</dbReference>
<evidence type="ECO:0000313" key="10">
    <source>
        <dbReference type="Proteomes" id="UP000018896"/>
    </source>
</evidence>
<dbReference type="InterPro" id="IPR058031">
    <property type="entry name" value="AAA_lid_NorR"/>
</dbReference>
<evidence type="ECO:0000256" key="5">
    <source>
        <dbReference type="ARBA" id="ARBA00023163"/>
    </source>
</evidence>
<dbReference type="Pfam" id="PF25601">
    <property type="entry name" value="AAA_lid_14"/>
    <property type="match status" value="1"/>
</dbReference>
<dbReference type="InterPro" id="IPR003593">
    <property type="entry name" value="AAA+_ATPase"/>
</dbReference>
<dbReference type="PROSITE" id="PS50045">
    <property type="entry name" value="SIGMA54_INTERACT_4"/>
    <property type="match status" value="1"/>
</dbReference>
<keyword evidence="2" id="KW-0067">ATP-binding</keyword>
<dbReference type="GO" id="GO:0006355">
    <property type="term" value="P:regulation of DNA-templated transcription"/>
    <property type="evidence" value="ECO:0007669"/>
    <property type="project" value="InterPro"/>
</dbReference>
<name>W4QQE4_HALA3</name>
<evidence type="ECO:0000256" key="6">
    <source>
        <dbReference type="PROSITE-ProRule" id="PRU00169"/>
    </source>
</evidence>
<dbReference type="SMART" id="SM00448">
    <property type="entry name" value="REC"/>
    <property type="match status" value="1"/>
</dbReference>
<evidence type="ECO:0000256" key="3">
    <source>
        <dbReference type="ARBA" id="ARBA00023015"/>
    </source>
</evidence>
<comment type="caution">
    <text evidence="9">The sequence shown here is derived from an EMBL/GenBank/DDBJ whole genome shotgun (WGS) entry which is preliminary data.</text>
</comment>
<keyword evidence="6" id="KW-0597">Phosphoprotein</keyword>
<dbReference type="GO" id="GO:0005524">
    <property type="term" value="F:ATP binding"/>
    <property type="evidence" value="ECO:0007669"/>
    <property type="project" value="UniProtKB-KW"/>
</dbReference>
<dbReference type="PROSITE" id="PS00688">
    <property type="entry name" value="SIGMA54_INTERACT_3"/>
    <property type="match status" value="1"/>
</dbReference>
<dbReference type="PROSITE" id="PS00675">
    <property type="entry name" value="SIGMA54_INTERACT_1"/>
    <property type="match status" value="1"/>
</dbReference>
<reference evidence="9 10" key="1">
    <citation type="journal article" date="2014" name="Genome Announc.">
        <title>Draft Genome Sequences of Three Alkaliphilic Bacillus Strains, Bacillus wakoensis JCM 9140T, Bacillus akibai JCM 9157T, and Bacillus hemicellulosilyticus JCM 9152T.</title>
        <authorList>
            <person name="Yuki M."/>
            <person name="Oshima K."/>
            <person name="Suda W."/>
            <person name="Oshida Y."/>
            <person name="Kitamura K."/>
            <person name="Iida T."/>
            <person name="Hattori M."/>
            <person name="Ohkuma M."/>
        </authorList>
    </citation>
    <scope>NUCLEOTIDE SEQUENCE [LARGE SCALE GENOMIC DNA]</scope>
    <source>
        <strain evidence="9 10">JCM 9157</strain>
    </source>
</reference>
<dbReference type="Proteomes" id="UP000018896">
    <property type="component" value="Unassembled WGS sequence"/>
</dbReference>
<keyword evidence="3" id="KW-0805">Transcription regulation</keyword>
<dbReference type="OrthoDB" id="9771372at2"/>
<dbReference type="Pfam" id="PF00072">
    <property type="entry name" value="Response_reg"/>
    <property type="match status" value="1"/>
</dbReference>
<dbReference type="InterPro" id="IPR025943">
    <property type="entry name" value="Sigma_54_int_dom_ATP-bd_2"/>
</dbReference>
<keyword evidence="5" id="KW-0804">Transcription</keyword>
<dbReference type="FunFam" id="3.40.50.300:FF:000006">
    <property type="entry name" value="DNA-binding transcriptional regulator NtrC"/>
    <property type="match status" value="1"/>
</dbReference>
<dbReference type="InterPro" id="IPR025662">
    <property type="entry name" value="Sigma_54_int_dom_ATP-bd_1"/>
</dbReference>
<dbReference type="CDD" id="cd00009">
    <property type="entry name" value="AAA"/>
    <property type="match status" value="1"/>
</dbReference>
<dbReference type="InterPro" id="IPR025944">
    <property type="entry name" value="Sigma_54_int_dom_CS"/>
</dbReference>
<evidence type="ECO:0000256" key="1">
    <source>
        <dbReference type="ARBA" id="ARBA00022741"/>
    </source>
</evidence>
<dbReference type="RefSeq" id="WP_035663161.1">
    <property type="nucleotide sequence ID" value="NZ_BAUV01000007.1"/>
</dbReference>
<feature type="domain" description="Response regulatory" evidence="8">
    <location>
        <begin position="6"/>
        <end position="120"/>
    </location>
</feature>
<accession>W4QQE4</accession>
<dbReference type="Gene3D" id="3.40.50.2300">
    <property type="match status" value="1"/>
</dbReference>
<dbReference type="InterPro" id="IPR011006">
    <property type="entry name" value="CheY-like_superfamily"/>
</dbReference>
<keyword evidence="1" id="KW-0547">Nucleotide-binding</keyword>
<evidence type="ECO:0000313" key="9">
    <source>
        <dbReference type="EMBL" id="GAE34330.1"/>
    </source>
</evidence>
<evidence type="ECO:0000256" key="2">
    <source>
        <dbReference type="ARBA" id="ARBA00022840"/>
    </source>
</evidence>
<keyword evidence="10" id="KW-1185">Reference proteome</keyword>
<dbReference type="SUPFAM" id="SSF52172">
    <property type="entry name" value="CheY-like"/>
    <property type="match status" value="1"/>
</dbReference>
<evidence type="ECO:0000259" key="8">
    <source>
        <dbReference type="PROSITE" id="PS50110"/>
    </source>
</evidence>
<dbReference type="STRING" id="1236973.JCM9157_1380"/>
<dbReference type="InterPro" id="IPR001789">
    <property type="entry name" value="Sig_transdc_resp-reg_receiver"/>
</dbReference>
<dbReference type="Pfam" id="PF00158">
    <property type="entry name" value="Sigma54_activat"/>
    <property type="match status" value="1"/>
</dbReference>
<keyword evidence="4" id="KW-0238">DNA-binding</keyword>
<dbReference type="PROSITE" id="PS00676">
    <property type="entry name" value="SIGMA54_INTERACT_2"/>
    <property type="match status" value="1"/>
</dbReference>
<dbReference type="GO" id="GO:0003677">
    <property type="term" value="F:DNA binding"/>
    <property type="evidence" value="ECO:0007669"/>
    <property type="project" value="UniProtKB-KW"/>
</dbReference>
<sequence>MKSKHQILIIDDEKEVGNFLVHLLTSRGYVVKVGYNGDDFSRLLEEDSYQLAMVDVKLPDTSGLILLAKLKEKYPACKTIVMTGYSTIKTAVEAIKLGANDYIEKPFDDIEQLERLIDQLLDNTITSEQNTMFQLATESGLIVGESPLMNQLITMAYKISKKNVNVLIEGETGTGKEVFAHFIHLASQRAEQPFMGINCGAISETLLESELFGHEKGAFTGAIKNKKGIFEIASNGTLFLDEIGEATLATQIKLLRVLETGEYMKVGDEAIRKTNTRVIAASHVNLLEAVEDKRFREDLLYRLDVVKLTIPPLRERREDIPKLVSYLLKKQQTNLRFSEDAIRKLCQYEWPGNIRELYNVIKRAIALADEQDIIMTTDCLPEKIIGLNQLSPNLINETGASPKENLESYIQLWNKEIVALWKSSNDVNLEQVLLSVKNLETEIGKAFVTKMLKETIGDRKKAAERLNISMRKLRYLLNEKGS</sequence>
<evidence type="ECO:0000256" key="4">
    <source>
        <dbReference type="ARBA" id="ARBA00023125"/>
    </source>
</evidence>
<feature type="domain" description="Sigma-54 factor interaction" evidence="7">
    <location>
        <begin position="142"/>
        <end position="366"/>
    </location>
</feature>
<dbReference type="eggNOG" id="COG2204">
    <property type="taxonomic scope" value="Bacteria"/>
</dbReference>
<dbReference type="SUPFAM" id="SSF52540">
    <property type="entry name" value="P-loop containing nucleoside triphosphate hydrolases"/>
    <property type="match status" value="1"/>
</dbReference>
<dbReference type="GO" id="GO:0000160">
    <property type="term" value="P:phosphorelay signal transduction system"/>
    <property type="evidence" value="ECO:0007669"/>
    <property type="project" value="InterPro"/>
</dbReference>
<dbReference type="InterPro" id="IPR002078">
    <property type="entry name" value="Sigma_54_int"/>
</dbReference>
<dbReference type="PROSITE" id="PS50110">
    <property type="entry name" value="RESPONSE_REGULATORY"/>
    <property type="match status" value="1"/>
</dbReference>
<dbReference type="Gene3D" id="1.10.8.60">
    <property type="match status" value="1"/>
</dbReference>
<dbReference type="PANTHER" id="PTHR32071">
    <property type="entry name" value="TRANSCRIPTIONAL REGULATORY PROTEIN"/>
    <property type="match status" value="1"/>
</dbReference>